<gene>
    <name evidence="1" type="ORF">M5D96_008240</name>
</gene>
<feature type="non-terminal residue" evidence="1">
    <location>
        <position position="1"/>
    </location>
</feature>
<keyword evidence="2" id="KW-1185">Reference proteome</keyword>
<comment type="caution">
    <text evidence="1">The sequence shown here is derived from an EMBL/GenBank/DDBJ whole genome shotgun (WGS) entry which is preliminary data.</text>
</comment>
<dbReference type="Proteomes" id="UP001059596">
    <property type="component" value="Unassembled WGS sequence"/>
</dbReference>
<protein>
    <submittedName>
        <fullName evidence="1">Uncharacterized protein</fullName>
    </submittedName>
</protein>
<accession>A0A9Q0BNH2</accession>
<sequence length="64" mass="7566">NIFHAVIKLSFPLSAERCARLGLGTFRNRAKEIFKKYSTFYSKIKKKQNQKKINKSRKYIETPT</sequence>
<organism evidence="1 2">
    <name type="scientific">Drosophila gunungcola</name>
    <name type="common">fruit fly</name>
    <dbReference type="NCBI Taxonomy" id="103775"/>
    <lineage>
        <taxon>Eukaryota</taxon>
        <taxon>Metazoa</taxon>
        <taxon>Ecdysozoa</taxon>
        <taxon>Arthropoda</taxon>
        <taxon>Hexapoda</taxon>
        <taxon>Insecta</taxon>
        <taxon>Pterygota</taxon>
        <taxon>Neoptera</taxon>
        <taxon>Endopterygota</taxon>
        <taxon>Diptera</taxon>
        <taxon>Brachycera</taxon>
        <taxon>Muscomorpha</taxon>
        <taxon>Ephydroidea</taxon>
        <taxon>Drosophilidae</taxon>
        <taxon>Drosophila</taxon>
        <taxon>Sophophora</taxon>
    </lineage>
</organism>
<evidence type="ECO:0000313" key="2">
    <source>
        <dbReference type="Proteomes" id="UP001059596"/>
    </source>
</evidence>
<evidence type="ECO:0000313" key="1">
    <source>
        <dbReference type="EMBL" id="KAI8038346.1"/>
    </source>
</evidence>
<reference evidence="1" key="1">
    <citation type="journal article" date="2023" name="Genome Biol. Evol.">
        <title>Long-read-based Genome Assembly of Drosophila gunungcola Reveals Fewer Chemosensory Genes in Flower-breeding Species.</title>
        <authorList>
            <person name="Negi A."/>
            <person name="Liao B.Y."/>
            <person name="Yeh S.D."/>
        </authorList>
    </citation>
    <scope>NUCLEOTIDE SEQUENCE</scope>
    <source>
        <strain evidence="1">Sukarami</strain>
    </source>
</reference>
<proteinExistence type="predicted"/>
<dbReference type="EMBL" id="JAMKOV010000007">
    <property type="protein sequence ID" value="KAI8038346.1"/>
    <property type="molecule type" value="Genomic_DNA"/>
</dbReference>
<name>A0A9Q0BNH2_9MUSC</name>
<dbReference type="AlphaFoldDB" id="A0A9Q0BNH2"/>